<reference evidence="2 3" key="1">
    <citation type="submission" date="2016-11" db="EMBL/GenBank/DDBJ databases">
        <authorList>
            <person name="Jaros S."/>
            <person name="Januszkiewicz K."/>
            <person name="Wedrychowicz H."/>
        </authorList>
    </citation>
    <scope>NUCLEOTIDE SEQUENCE [LARGE SCALE GENOMIC DNA]</scope>
    <source>
        <strain evidence="2 3">DSM 26910</strain>
    </source>
</reference>
<dbReference type="SUPFAM" id="SSF56300">
    <property type="entry name" value="Metallo-dependent phosphatases"/>
    <property type="match status" value="1"/>
</dbReference>
<name>A0A1M5E2Z6_9BACT</name>
<dbReference type="AlphaFoldDB" id="A0A1M5E2Z6"/>
<sequence length="292" mass="34155">MLRNSFFLFFFLFRVLNISAQEDTTKYIFLGHTYQWYVPGYKADLRLHEIELEQYDGVWLGGDVCSESLLEYRILEYIDSLFNLTHPNSHWTMGNHDARNGNWIWLEELTGKKTYNTSHYKGISYIVLNTTLTPYDCEQLDDQYQMIMNVCDTIQSSSHLIMLMHHGIWQNVPGLPPSPYSYAQSNLTYFKFNCFSDESSFLDEIYPKLVKVQNRGIDVICIIGDMGNRKIDYTSDDGIRFLGAGLHKSYYKDMEERKKADPDYVLIFKHVPATGSLTWEFVDLDILSGYQY</sequence>
<accession>A0A1M5E2Z6</accession>
<dbReference type="InterPro" id="IPR004843">
    <property type="entry name" value="Calcineurin-like_PHP"/>
</dbReference>
<evidence type="ECO:0000313" key="3">
    <source>
        <dbReference type="Proteomes" id="UP000184164"/>
    </source>
</evidence>
<protein>
    <recommendedName>
        <fullName evidence="1">Calcineurin-like phosphoesterase domain-containing protein</fullName>
    </recommendedName>
</protein>
<dbReference type="Proteomes" id="UP000184164">
    <property type="component" value="Unassembled WGS sequence"/>
</dbReference>
<evidence type="ECO:0000259" key="1">
    <source>
        <dbReference type="Pfam" id="PF00149"/>
    </source>
</evidence>
<feature type="domain" description="Calcineurin-like phosphoesterase" evidence="1">
    <location>
        <begin position="50"/>
        <end position="119"/>
    </location>
</feature>
<dbReference type="Gene3D" id="3.60.21.10">
    <property type="match status" value="1"/>
</dbReference>
<organism evidence="2 3">
    <name type="scientific">Mariniphaga anaerophila</name>
    <dbReference type="NCBI Taxonomy" id="1484053"/>
    <lineage>
        <taxon>Bacteria</taxon>
        <taxon>Pseudomonadati</taxon>
        <taxon>Bacteroidota</taxon>
        <taxon>Bacteroidia</taxon>
        <taxon>Marinilabiliales</taxon>
        <taxon>Prolixibacteraceae</taxon>
        <taxon>Mariniphaga</taxon>
    </lineage>
</organism>
<keyword evidence="3" id="KW-1185">Reference proteome</keyword>
<dbReference type="OrthoDB" id="1116938at2"/>
<dbReference type="InterPro" id="IPR029052">
    <property type="entry name" value="Metallo-depent_PP-like"/>
</dbReference>
<evidence type="ECO:0000313" key="2">
    <source>
        <dbReference type="EMBL" id="SHF73609.1"/>
    </source>
</evidence>
<dbReference type="EMBL" id="FQUM01000008">
    <property type="protein sequence ID" value="SHF73609.1"/>
    <property type="molecule type" value="Genomic_DNA"/>
</dbReference>
<proteinExistence type="predicted"/>
<dbReference type="GO" id="GO:0016787">
    <property type="term" value="F:hydrolase activity"/>
    <property type="evidence" value="ECO:0007669"/>
    <property type="project" value="InterPro"/>
</dbReference>
<gene>
    <name evidence="2" type="ORF">SAMN05444274_10865</name>
</gene>
<dbReference type="RefSeq" id="WP_073002895.1">
    <property type="nucleotide sequence ID" value="NZ_FQUM01000008.1"/>
</dbReference>
<dbReference type="Pfam" id="PF00149">
    <property type="entry name" value="Metallophos"/>
    <property type="match status" value="1"/>
</dbReference>